<name>A0A3R9R171_9CREN</name>
<gene>
    <name evidence="1" type="ORF">D6D85_13835</name>
</gene>
<proteinExistence type="predicted"/>
<sequence length="118" mass="13252">MPLTPEKVEEVRKLYEEGKSTREIAKALRLSLRDIGIALGPSIDDQLRELAELQSETDKKAEYAVKMMKKLWASFFLTAYRKGEEVICPYCYQPIVPADSADGKGVICPKCGKTLVQL</sequence>
<accession>A0A3R9R171</accession>
<keyword evidence="2" id="KW-1185">Reference proteome</keyword>
<dbReference type="OrthoDB" id="379236at2157"/>
<dbReference type="EMBL" id="RCOS01000154">
    <property type="protein sequence ID" value="RSN72429.1"/>
    <property type="molecule type" value="Genomic_DNA"/>
</dbReference>
<dbReference type="Gene3D" id="1.10.10.60">
    <property type="entry name" value="Homeodomain-like"/>
    <property type="match status" value="1"/>
</dbReference>
<organism evidence="1 2">
    <name type="scientific">Candidatus Methanodesulfokora washburnensis</name>
    <dbReference type="NCBI Taxonomy" id="2478471"/>
    <lineage>
        <taxon>Archaea</taxon>
        <taxon>Thermoproteota</taxon>
        <taxon>Candidatus Korarchaeia</taxon>
        <taxon>Candidatus Korarchaeia incertae sedis</taxon>
        <taxon>Candidatus Methanodesulfokora</taxon>
    </lineage>
</organism>
<comment type="caution">
    <text evidence="1">The sequence shown here is derived from an EMBL/GenBank/DDBJ whole genome shotgun (WGS) entry which is preliminary data.</text>
</comment>
<dbReference type="RefSeq" id="WP_125672536.1">
    <property type="nucleotide sequence ID" value="NZ_RCOS01000154.1"/>
</dbReference>
<evidence type="ECO:0000313" key="2">
    <source>
        <dbReference type="Proteomes" id="UP000277582"/>
    </source>
</evidence>
<reference evidence="1 2" key="1">
    <citation type="submission" date="2018-10" db="EMBL/GenBank/DDBJ databases">
        <title>Co-occurring genomic capacity for anaerobic methane metabolism and dissimilatory sulfite reduction discovered in the Korarchaeota.</title>
        <authorList>
            <person name="Mckay L.J."/>
            <person name="Dlakic M."/>
            <person name="Fields M.W."/>
            <person name="Delmont T.O."/>
            <person name="Eren A.M."/>
            <person name="Jay Z.J."/>
            <person name="Klingelsmith K.B."/>
            <person name="Rusch D.B."/>
            <person name="Inskeep W.P."/>
        </authorList>
    </citation>
    <scope>NUCLEOTIDE SEQUENCE [LARGE SCALE GENOMIC DNA]</scope>
    <source>
        <strain evidence="1 2">MDKW</strain>
    </source>
</reference>
<evidence type="ECO:0000313" key="1">
    <source>
        <dbReference type="EMBL" id="RSN72429.1"/>
    </source>
</evidence>
<dbReference type="Proteomes" id="UP000277582">
    <property type="component" value="Unassembled WGS sequence"/>
</dbReference>
<dbReference type="AlphaFoldDB" id="A0A3R9R171"/>
<protein>
    <submittedName>
        <fullName evidence="1">Uncharacterized protein</fullName>
    </submittedName>
</protein>